<sequence length="232" mass="26739">MLKDLFKVKPIQATTQQHLLIADIVDDIILTKDGGAGLVLEATALNFSLLSEREQEAITYAYAAFLNSLSFPIQIMIRSQQKDVSNYLSFLRENEEKIQNPLLKELMQSYENFVAQIVKKRNVLEKQFFIIIPFLPFELGLSAANLLNSIVRKRKSIPYTKEYVVKKSKTALYPRRDHLIRQSGRLSIKLKQLNTEQLAQLFFAIYKEGERFEIKSTDYDLPTTENNSSAQQ</sequence>
<feature type="transmembrane region" description="Helical" evidence="1">
    <location>
        <begin position="128"/>
        <end position="147"/>
    </location>
</feature>
<dbReference type="Proteomes" id="UP000178659">
    <property type="component" value="Unassembled WGS sequence"/>
</dbReference>
<keyword evidence="1" id="KW-1133">Transmembrane helix</keyword>
<name>A0A1G1VFV5_9BACT</name>
<keyword evidence="1" id="KW-0472">Membrane</keyword>
<evidence type="ECO:0000259" key="2">
    <source>
        <dbReference type="Pfam" id="PF26593"/>
    </source>
</evidence>
<proteinExistence type="predicted"/>
<accession>A0A1G1VFV5</accession>
<evidence type="ECO:0000256" key="1">
    <source>
        <dbReference type="SAM" id="Phobius"/>
    </source>
</evidence>
<gene>
    <name evidence="3" type="ORF">A3A77_02285</name>
</gene>
<protein>
    <recommendedName>
        <fullName evidence="2">TraC-like domain-containing protein</fullName>
    </recommendedName>
</protein>
<organism evidence="3 4">
    <name type="scientific">Candidatus Blackburnbacteria bacterium RIFCSPLOWO2_01_FULL_40_20</name>
    <dbReference type="NCBI Taxonomy" id="1797519"/>
    <lineage>
        <taxon>Bacteria</taxon>
        <taxon>Candidatus Blackburniibacteriota</taxon>
    </lineage>
</organism>
<evidence type="ECO:0000313" key="4">
    <source>
        <dbReference type="Proteomes" id="UP000178659"/>
    </source>
</evidence>
<comment type="caution">
    <text evidence="3">The sequence shown here is derived from an EMBL/GenBank/DDBJ whole genome shotgun (WGS) entry which is preliminary data.</text>
</comment>
<evidence type="ECO:0000313" key="3">
    <source>
        <dbReference type="EMBL" id="OGY14280.1"/>
    </source>
</evidence>
<feature type="domain" description="TraC-like" evidence="2">
    <location>
        <begin position="29"/>
        <end position="140"/>
    </location>
</feature>
<keyword evidence="1" id="KW-0812">Transmembrane</keyword>
<reference evidence="3 4" key="1">
    <citation type="journal article" date="2016" name="Nat. Commun.">
        <title>Thousands of microbial genomes shed light on interconnected biogeochemical processes in an aquifer system.</title>
        <authorList>
            <person name="Anantharaman K."/>
            <person name="Brown C.T."/>
            <person name="Hug L.A."/>
            <person name="Sharon I."/>
            <person name="Castelle C.J."/>
            <person name="Probst A.J."/>
            <person name="Thomas B.C."/>
            <person name="Singh A."/>
            <person name="Wilkins M.J."/>
            <person name="Karaoz U."/>
            <person name="Brodie E.L."/>
            <person name="Williams K.H."/>
            <person name="Hubbard S.S."/>
            <person name="Banfield J.F."/>
        </authorList>
    </citation>
    <scope>NUCLEOTIDE SEQUENCE [LARGE SCALE GENOMIC DNA]</scope>
</reference>
<dbReference type="EMBL" id="MHCC01000001">
    <property type="protein sequence ID" value="OGY14280.1"/>
    <property type="molecule type" value="Genomic_DNA"/>
</dbReference>
<dbReference type="AlphaFoldDB" id="A0A1G1VFV5"/>
<dbReference type="InterPro" id="IPR058596">
    <property type="entry name" value="TraC-like_dom"/>
</dbReference>
<dbReference type="Pfam" id="PF26593">
    <property type="entry name" value="TraC-like"/>
    <property type="match status" value="1"/>
</dbReference>